<evidence type="ECO:0008006" key="5">
    <source>
        <dbReference type="Google" id="ProtNLM"/>
    </source>
</evidence>
<evidence type="ECO:0000313" key="3">
    <source>
        <dbReference type="EMBL" id="MDK9494562.1"/>
    </source>
</evidence>
<sequence length="104" mass="9874">MAGIRSIRVMAALVSLPLAAALFTGTAQADNGAGAAGTASNAALAGILGSGVGGSNLGNSSTAQQVASGFGASNQNNGAQANGSGFTAIGQSNNHDSLIYNPLP</sequence>
<comment type="caution">
    <text evidence="3">The sequence shown here is derived from an EMBL/GenBank/DDBJ whole genome shotgun (WGS) entry which is preliminary data.</text>
</comment>
<gene>
    <name evidence="3" type="ORF">QEZ40_002239</name>
</gene>
<evidence type="ECO:0000256" key="1">
    <source>
        <dbReference type="SAM" id="MobiDB-lite"/>
    </source>
</evidence>
<reference evidence="3 4" key="1">
    <citation type="submission" date="2023-05" db="EMBL/GenBank/DDBJ databases">
        <title>Sequencing and Assembly of Streptomyces sp. NP73.</title>
        <authorList>
            <person name="Konwar A.N."/>
            <person name="Saikia K."/>
            <person name="Thakur D."/>
        </authorList>
    </citation>
    <scope>NUCLEOTIDE SEQUENCE [LARGE SCALE GENOMIC DNA]</scope>
    <source>
        <strain evidence="3 4">NP73</strain>
    </source>
</reference>
<dbReference type="EMBL" id="JASITI010000002">
    <property type="protein sequence ID" value="MDK9494562.1"/>
    <property type="molecule type" value="Genomic_DNA"/>
</dbReference>
<name>A0ABT7GLU3_9ACTN</name>
<evidence type="ECO:0000256" key="2">
    <source>
        <dbReference type="SAM" id="SignalP"/>
    </source>
</evidence>
<evidence type="ECO:0000313" key="4">
    <source>
        <dbReference type="Proteomes" id="UP001223390"/>
    </source>
</evidence>
<feature type="chain" id="PRO_5046272586" description="Secreted protein" evidence="2">
    <location>
        <begin position="30"/>
        <end position="104"/>
    </location>
</feature>
<dbReference type="Proteomes" id="UP001223390">
    <property type="component" value="Unassembled WGS sequence"/>
</dbReference>
<keyword evidence="2" id="KW-0732">Signal</keyword>
<feature type="region of interest" description="Disordered" evidence="1">
    <location>
        <begin position="81"/>
        <end position="104"/>
    </location>
</feature>
<accession>A0ABT7GLU3</accession>
<keyword evidence="4" id="KW-1185">Reference proteome</keyword>
<dbReference type="RefSeq" id="WP_125816130.1">
    <property type="nucleotide sequence ID" value="NZ_JASITI010000002.1"/>
</dbReference>
<organism evidence="3 4">
    <name type="scientific">Streptomyces katrae</name>
    <dbReference type="NCBI Taxonomy" id="68223"/>
    <lineage>
        <taxon>Bacteria</taxon>
        <taxon>Bacillati</taxon>
        <taxon>Actinomycetota</taxon>
        <taxon>Actinomycetes</taxon>
        <taxon>Kitasatosporales</taxon>
        <taxon>Streptomycetaceae</taxon>
        <taxon>Streptomyces</taxon>
    </lineage>
</organism>
<proteinExistence type="predicted"/>
<feature type="signal peptide" evidence="2">
    <location>
        <begin position="1"/>
        <end position="29"/>
    </location>
</feature>
<protein>
    <recommendedName>
        <fullName evidence="5">Secreted protein</fullName>
    </recommendedName>
</protein>